<comment type="caution">
    <text evidence="6">The sequence shown here is derived from an EMBL/GenBank/DDBJ whole genome shotgun (WGS) entry which is preliminary data.</text>
</comment>
<evidence type="ECO:0000256" key="3">
    <source>
        <dbReference type="ARBA" id="ARBA00022840"/>
    </source>
</evidence>
<keyword evidence="2" id="KW-0547">Nucleotide-binding</keyword>
<dbReference type="PROSITE" id="PS00486">
    <property type="entry name" value="DNA_MISMATCH_REPAIR_2"/>
    <property type="match status" value="1"/>
</dbReference>
<accession>A0ABD2IPQ9</accession>
<dbReference type="GO" id="GO:0005524">
    <property type="term" value="F:ATP binding"/>
    <property type="evidence" value="ECO:0007669"/>
    <property type="project" value="UniProtKB-KW"/>
</dbReference>
<keyword evidence="7" id="KW-1185">Reference proteome</keyword>
<dbReference type="Gene3D" id="3.40.50.300">
    <property type="entry name" value="P-loop containing nucleotide triphosphate hydrolases"/>
    <property type="match status" value="1"/>
</dbReference>
<evidence type="ECO:0000313" key="6">
    <source>
        <dbReference type="EMBL" id="KAL3078188.1"/>
    </source>
</evidence>
<dbReference type="InterPro" id="IPR000432">
    <property type="entry name" value="DNA_mismatch_repair_MutS_C"/>
</dbReference>
<dbReference type="GO" id="GO:0003677">
    <property type="term" value="F:DNA binding"/>
    <property type="evidence" value="ECO:0007669"/>
    <property type="project" value="UniProtKB-KW"/>
</dbReference>
<dbReference type="InterPro" id="IPR027417">
    <property type="entry name" value="P-loop_NTPase"/>
</dbReference>
<evidence type="ECO:0000313" key="7">
    <source>
        <dbReference type="Proteomes" id="UP001620645"/>
    </source>
</evidence>
<evidence type="ECO:0000259" key="5">
    <source>
        <dbReference type="PROSITE" id="PS00486"/>
    </source>
</evidence>
<keyword evidence="4" id="KW-0238">DNA-binding</keyword>
<dbReference type="PANTHER" id="PTHR11361:SF21">
    <property type="entry name" value="MUTS PROTEIN HOMOLOG 4"/>
    <property type="match status" value="1"/>
</dbReference>
<dbReference type="AlphaFoldDB" id="A0ABD2IPQ9"/>
<dbReference type="Pfam" id="PF00488">
    <property type="entry name" value="MutS_V"/>
    <property type="match status" value="1"/>
</dbReference>
<dbReference type="InterPro" id="IPR045076">
    <property type="entry name" value="MutS"/>
</dbReference>
<reference evidence="6 7" key="1">
    <citation type="submission" date="2024-10" db="EMBL/GenBank/DDBJ databases">
        <authorList>
            <person name="Kim D."/>
        </authorList>
    </citation>
    <scope>NUCLEOTIDE SEQUENCE [LARGE SCALE GENOMIC DNA]</scope>
    <source>
        <strain evidence="6">Taebaek</strain>
    </source>
</reference>
<sequence>MAVILQNANETSLIIIDELARSTSTEEGIGICYAICEKLLSTGAFVFFATHFLDMAQMALNYPNIVKNYHFASVSTIDQATRLEMLTPSPQLHEGPYEGPLYGLELAELATLPQKITQEARQLAEKIRKAKENYVTSSFFDKSVASVQ</sequence>
<gene>
    <name evidence="6" type="ORF">niasHS_012075</name>
</gene>
<name>A0ABD2IPQ9_HETSC</name>
<comment type="similarity">
    <text evidence="1">Belongs to the DNA mismatch repair MutS family.</text>
</comment>
<dbReference type="SMART" id="SM00534">
    <property type="entry name" value="MUTSac"/>
    <property type="match status" value="1"/>
</dbReference>
<dbReference type="Proteomes" id="UP001620645">
    <property type="component" value="Unassembled WGS sequence"/>
</dbReference>
<dbReference type="PANTHER" id="PTHR11361">
    <property type="entry name" value="DNA MISMATCH REPAIR PROTEIN MUTS FAMILY MEMBER"/>
    <property type="match status" value="1"/>
</dbReference>
<dbReference type="SUPFAM" id="SSF52540">
    <property type="entry name" value="P-loop containing nucleoside triphosphate hydrolases"/>
    <property type="match status" value="1"/>
</dbReference>
<feature type="domain" description="DNA mismatch repair proteins mutS family" evidence="5">
    <location>
        <begin position="12"/>
        <end position="28"/>
    </location>
</feature>
<proteinExistence type="inferred from homology"/>
<protein>
    <recommendedName>
        <fullName evidence="5">DNA mismatch repair proteins mutS family domain-containing protein</fullName>
    </recommendedName>
</protein>
<dbReference type="EMBL" id="JBICCN010000315">
    <property type="protein sequence ID" value="KAL3078188.1"/>
    <property type="molecule type" value="Genomic_DNA"/>
</dbReference>
<keyword evidence="3" id="KW-0067">ATP-binding</keyword>
<evidence type="ECO:0000256" key="2">
    <source>
        <dbReference type="ARBA" id="ARBA00022741"/>
    </source>
</evidence>
<evidence type="ECO:0000256" key="4">
    <source>
        <dbReference type="ARBA" id="ARBA00023125"/>
    </source>
</evidence>
<evidence type="ECO:0000256" key="1">
    <source>
        <dbReference type="ARBA" id="ARBA00006271"/>
    </source>
</evidence>
<organism evidence="6 7">
    <name type="scientific">Heterodera schachtii</name>
    <name type="common">Sugarbeet cyst nematode worm</name>
    <name type="synonym">Tylenchus schachtii</name>
    <dbReference type="NCBI Taxonomy" id="97005"/>
    <lineage>
        <taxon>Eukaryota</taxon>
        <taxon>Metazoa</taxon>
        <taxon>Ecdysozoa</taxon>
        <taxon>Nematoda</taxon>
        <taxon>Chromadorea</taxon>
        <taxon>Rhabditida</taxon>
        <taxon>Tylenchina</taxon>
        <taxon>Tylenchomorpha</taxon>
        <taxon>Tylenchoidea</taxon>
        <taxon>Heteroderidae</taxon>
        <taxon>Heteroderinae</taxon>
        <taxon>Heterodera</taxon>
    </lineage>
</organism>